<dbReference type="PROSITE" id="PS51658">
    <property type="entry name" value="BFN"/>
    <property type="match status" value="1"/>
</dbReference>
<evidence type="ECO:0000259" key="1">
    <source>
        <dbReference type="PROSITE" id="PS51658"/>
    </source>
</evidence>
<dbReference type="GO" id="GO:0004518">
    <property type="term" value="F:nuclease activity"/>
    <property type="evidence" value="ECO:0007669"/>
    <property type="project" value="InterPro"/>
</dbReference>
<evidence type="ECO:0000313" key="2">
    <source>
        <dbReference type="EMBL" id="SUZ65945.1"/>
    </source>
</evidence>
<name>A0A381PG13_9ZZZZ</name>
<dbReference type="AlphaFoldDB" id="A0A381PG13"/>
<reference evidence="2" key="1">
    <citation type="submission" date="2018-05" db="EMBL/GenBank/DDBJ databases">
        <authorList>
            <person name="Lanie J.A."/>
            <person name="Ng W.-L."/>
            <person name="Kazmierczak K.M."/>
            <person name="Andrzejewski T.M."/>
            <person name="Davidsen T.M."/>
            <person name="Wayne K.J."/>
            <person name="Tettelin H."/>
            <person name="Glass J.I."/>
            <person name="Rusch D."/>
            <person name="Podicherti R."/>
            <person name="Tsui H.-C.T."/>
            <person name="Winkler M.E."/>
        </authorList>
    </citation>
    <scope>NUCLEOTIDE SEQUENCE</scope>
</reference>
<dbReference type="EMBL" id="UINC01000972">
    <property type="protein sequence ID" value="SUZ65945.1"/>
    <property type="molecule type" value="Genomic_DNA"/>
</dbReference>
<gene>
    <name evidence="2" type="ORF">METZ01_LOCUS18799</name>
</gene>
<dbReference type="SUPFAM" id="SSF103256">
    <property type="entry name" value="Hypothetical protein TM0160"/>
    <property type="match status" value="1"/>
</dbReference>
<dbReference type="PANTHER" id="PTHR15160">
    <property type="entry name" value="VON HIPPEL-LINDAU PROTEIN"/>
    <property type="match status" value="1"/>
</dbReference>
<accession>A0A381PG13</accession>
<organism evidence="2">
    <name type="scientific">marine metagenome</name>
    <dbReference type="NCBI Taxonomy" id="408172"/>
    <lineage>
        <taxon>unclassified sequences</taxon>
        <taxon>metagenomes</taxon>
        <taxon>ecological metagenomes</taxon>
    </lineage>
</organism>
<dbReference type="Gene3D" id="3.10.690.10">
    <property type="entry name" value="Bifunctional nuclease domain"/>
    <property type="match status" value="1"/>
</dbReference>
<protein>
    <recommendedName>
        <fullName evidence="1">BFN domain-containing protein</fullName>
    </recommendedName>
</protein>
<dbReference type="Pfam" id="PF02577">
    <property type="entry name" value="BFN_dom"/>
    <property type="match status" value="1"/>
</dbReference>
<proteinExistence type="predicted"/>
<dbReference type="PANTHER" id="PTHR15160:SF1">
    <property type="entry name" value="VON HIPPEL-LINDAU DISEASE TUMOR SUPPRESSOR"/>
    <property type="match status" value="1"/>
</dbReference>
<sequence length="167" mass="18299">MIEMELLGVQVELPSNSPLLLLREATGQGRVLPVVIDTPEAHAIHRGIEGIRLARPLTHDLLVQMLAEFEATIAKVVVTELRERTFFAEIELSLAGQSHTISARPSDAIALAVRTATPIYASEEVLAEAGQVLEPHPADDASDNDPDELLDEFKQFLDDVRPDDFQG</sequence>
<dbReference type="InterPro" id="IPR003729">
    <property type="entry name" value="Bi_nuclease_dom"/>
</dbReference>
<feature type="domain" description="BFN" evidence="1">
    <location>
        <begin position="1"/>
        <end position="133"/>
    </location>
</feature>
<dbReference type="InterPro" id="IPR036104">
    <property type="entry name" value="BFN_sf"/>
</dbReference>